<evidence type="ECO:0000313" key="4">
    <source>
        <dbReference type="Proteomes" id="UP000638986"/>
    </source>
</evidence>
<dbReference type="EMBL" id="JADTXM010000015">
    <property type="protein sequence ID" value="MBH3440906.1"/>
    <property type="molecule type" value="Genomic_DNA"/>
</dbReference>
<dbReference type="Proteomes" id="UP000638986">
    <property type="component" value="Unassembled WGS sequence"/>
</dbReference>
<dbReference type="EMBL" id="UAUF01000002">
    <property type="protein sequence ID" value="SPY99994.1"/>
    <property type="molecule type" value="Genomic_DNA"/>
</dbReference>
<dbReference type="RefSeq" id="WP_112297466.1">
    <property type="nucleotide sequence ID" value="NZ_JAAMQY010000010.1"/>
</dbReference>
<evidence type="ECO:0000313" key="1">
    <source>
        <dbReference type="EMBL" id="MBH3440906.1"/>
    </source>
</evidence>
<proteinExistence type="predicted"/>
<reference evidence="1 4" key="2">
    <citation type="submission" date="2020-11" db="EMBL/GenBank/DDBJ databases">
        <title>Enhanced detection system for hospital associated transmission using whole genome sequencing surveillance.</title>
        <authorList>
            <person name="Harrison L.H."/>
            <person name="Van Tyne D."/>
            <person name="Marsh J.W."/>
            <person name="Griffith M.P."/>
            <person name="Snyder D.J."/>
            <person name="Cooper V.S."/>
            <person name="Mustapha M."/>
        </authorList>
    </citation>
    <scope>NUCLEOTIDE SEQUENCE [LARGE SCALE GENOMIC DNA]</scope>
    <source>
        <strain evidence="1 4">PSB00013</strain>
    </source>
</reference>
<organism evidence="2 3">
    <name type="scientific">Pseudomonas luteola</name>
    <dbReference type="NCBI Taxonomy" id="47886"/>
    <lineage>
        <taxon>Bacteria</taxon>
        <taxon>Pseudomonadati</taxon>
        <taxon>Pseudomonadota</taxon>
        <taxon>Gammaproteobacteria</taxon>
        <taxon>Pseudomonadales</taxon>
        <taxon>Pseudomonadaceae</taxon>
        <taxon>Pseudomonas</taxon>
    </lineage>
</organism>
<evidence type="ECO:0000313" key="3">
    <source>
        <dbReference type="Proteomes" id="UP000250443"/>
    </source>
</evidence>
<name>A0A2X2BY34_PSELU</name>
<dbReference type="Proteomes" id="UP000250443">
    <property type="component" value="Unassembled WGS sequence"/>
</dbReference>
<dbReference type="AlphaFoldDB" id="A0A2X2BY34"/>
<reference evidence="2 3" key="1">
    <citation type="submission" date="2018-06" db="EMBL/GenBank/DDBJ databases">
        <authorList>
            <consortium name="Pathogen Informatics"/>
            <person name="Doyle S."/>
        </authorList>
    </citation>
    <scope>NUCLEOTIDE SEQUENCE [LARGE SCALE GENOMIC DNA]</scope>
    <source>
        <strain evidence="2 3">NCTC11842</strain>
    </source>
</reference>
<accession>A0A2X2BY34</accession>
<gene>
    <name evidence="1" type="ORF">I5Q09_19675</name>
    <name evidence="2" type="ORF">NCTC11842_00139</name>
</gene>
<evidence type="ECO:0000313" key="2">
    <source>
        <dbReference type="EMBL" id="SPY99994.1"/>
    </source>
</evidence>
<protein>
    <submittedName>
        <fullName evidence="2">Uncharacterized protein</fullName>
    </submittedName>
</protein>
<sequence>MYRASLSPQEHGLNRVGGWVQIQLEDQAIQAILDGLQTAVATLTVDLVGKERSGDERQVRMCWNQKLAAFECRIEGKPAGLIPYDELAGALDQPLSNEAMPCIICLPGLIDIWRRGCVDTKKGLVYVYTNIPDLSFAGNAKGFIQDGVSKTADAFEFRLACGEPANGPLVVPESQRCQFRFFSLGFEVNKGSGFSPEEGISAMTSLLEQFEKTFTGKAVV</sequence>